<dbReference type="InterPro" id="IPR033480">
    <property type="entry name" value="sCache_2"/>
</dbReference>
<gene>
    <name evidence="11" type="ORF">BIT28_13890</name>
</gene>
<dbReference type="InterPro" id="IPR000160">
    <property type="entry name" value="GGDEF_dom"/>
</dbReference>
<evidence type="ECO:0000256" key="9">
    <source>
        <dbReference type="SAM" id="Phobius"/>
    </source>
</evidence>
<evidence type="ECO:0000256" key="2">
    <source>
        <dbReference type="ARBA" id="ARBA00004651"/>
    </source>
</evidence>
<dbReference type="FunFam" id="3.30.70.270:FF:000001">
    <property type="entry name" value="Diguanylate cyclase domain protein"/>
    <property type="match status" value="1"/>
</dbReference>
<dbReference type="SUPFAM" id="SSF55073">
    <property type="entry name" value="Nucleotide cyclase"/>
    <property type="match status" value="1"/>
</dbReference>
<comment type="catalytic activity">
    <reaction evidence="8">
        <text>2 GTP = 3',3'-c-di-GMP + 2 diphosphate</text>
        <dbReference type="Rhea" id="RHEA:24898"/>
        <dbReference type="ChEBI" id="CHEBI:33019"/>
        <dbReference type="ChEBI" id="CHEBI:37565"/>
        <dbReference type="ChEBI" id="CHEBI:58805"/>
        <dbReference type="EC" id="2.7.7.65"/>
    </reaction>
</comment>
<protein>
    <recommendedName>
        <fullName evidence="3">diguanylate cyclase</fullName>
        <ecNumber evidence="3">2.7.7.65</ecNumber>
    </recommendedName>
</protein>
<dbReference type="GO" id="GO:0005886">
    <property type="term" value="C:plasma membrane"/>
    <property type="evidence" value="ECO:0007669"/>
    <property type="project" value="UniProtKB-SubCell"/>
</dbReference>
<dbReference type="Proteomes" id="UP000186905">
    <property type="component" value="Unassembled WGS sequence"/>
</dbReference>
<dbReference type="Pfam" id="PF17200">
    <property type="entry name" value="sCache_2"/>
    <property type="match status" value="1"/>
</dbReference>
<proteinExistence type="predicted"/>
<evidence type="ECO:0000259" key="10">
    <source>
        <dbReference type="PROSITE" id="PS50887"/>
    </source>
</evidence>
<dbReference type="Gene3D" id="3.30.70.270">
    <property type="match status" value="1"/>
</dbReference>
<dbReference type="PANTHER" id="PTHR45138:SF9">
    <property type="entry name" value="DIGUANYLATE CYCLASE DGCM-RELATED"/>
    <property type="match status" value="1"/>
</dbReference>
<dbReference type="InterPro" id="IPR029787">
    <property type="entry name" value="Nucleotide_cyclase"/>
</dbReference>
<accession>A0A1Q9GJ64</accession>
<evidence type="ECO:0000313" key="11">
    <source>
        <dbReference type="EMBL" id="OLQ74502.1"/>
    </source>
</evidence>
<evidence type="ECO:0000256" key="3">
    <source>
        <dbReference type="ARBA" id="ARBA00012528"/>
    </source>
</evidence>
<organism evidence="11 12">
    <name type="scientific">Photobacterium proteolyticum</name>
    <dbReference type="NCBI Taxonomy" id="1903952"/>
    <lineage>
        <taxon>Bacteria</taxon>
        <taxon>Pseudomonadati</taxon>
        <taxon>Pseudomonadota</taxon>
        <taxon>Gammaproteobacteria</taxon>
        <taxon>Vibrionales</taxon>
        <taxon>Vibrionaceae</taxon>
        <taxon>Photobacterium</taxon>
    </lineage>
</organism>
<dbReference type="PANTHER" id="PTHR45138">
    <property type="entry name" value="REGULATORY COMPONENTS OF SENSORY TRANSDUCTION SYSTEM"/>
    <property type="match status" value="1"/>
</dbReference>
<sequence>MYSVIYKRLISVFLLISAGALAFLYFFFLSYSNSLKEEKRAQSKYISEVGIGIIESFYILASQGEVSVEDAQTLAMNALESATFGENGYYWINSGDGVLLMQPYTPERVGINQIDWVDSNGAQVFRDFIGKAKNGGGWVSYSWPKPHSDLEYPKISYISYFKPWDWALGTGIYLDDMLENIHRIILKASGVLLVSFISFVVLVLLLVNYFVRQLEDVAIRDTLTNLYTKRFLGEILPTIISRRQRDKENLLAIIFLDIDHFKSINDRFGHKCGDEVLAKVAKVMVDNIRSNDYCVRFGGEEFVIVGFFENEEAAFNCAERVRRKTSRLKFKHNHVAFDITISAGVAINDDDESFQEALSRADEKLYYAKHSGRNIVVV</sequence>
<dbReference type="InterPro" id="IPR043128">
    <property type="entry name" value="Rev_trsase/Diguanyl_cyclase"/>
</dbReference>
<dbReference type="CDD" id="cd01949">
    <property type="entry name" value="GGDEF"/>
    <property type="match status" value="1"/>
</dbReference>
<keyword evidence="6 9" id="KW-1133">Transmembrane helix</keyword>
<evidence type="ECO:0000256" key="8">
    <source>
        <dbReference type="ARBA" id="ARBA00034247"/>
    </source>
</evidence>
<dbReference type="SMART" id="SM01049">
    <property type="entry name" value="Cache_2"/>
    <property type="match status" value="1"/>
</dbReference>
<comment type="subcellular location">
    <subcellularLocation>
        <location evidence="2">Cell membrane</location>
        <topology evidence="2">Multi-pass membrane protein</topology>
    </subcellularLocation>
</comment>
<feature type="transmembrane region" description="Helical" evidence="9">
    <location>
        <begin position="191"/>
        <end position="211"/>
    </location>
</feature>
<evidence type="ECO:0000256" key="4">
    <source>
        <dbReference type="ARBA" id="ARBA00022475"/>
    </source>
</evidence>
<evidence type="ECO:0000313" key="12">
    <source>
        <dbReference type="Proteomes" id="UP000186905"/>
    </source>
</evidence>
<dbReference type="GO" id="GO:0052621">
    <property type="term" value="F:diguanylate cyclase activity"/>
    <property type="evidence" value="ECO:0007669"/>
    <property type="project" value="UniProtKB-EC"/>
</dbReference>
<keyword evidence="7 9" id="KW-0472">Membrane</keyword>
<dbReference type="EMBL" id="MJIL01000083">
    <property type="protein sequence ID" value="OLQ74502.1"/>
    <property type="molecule type" value="Genomic_DNA"/>
</dbReference>
<dbReference type="STRING" id="1903952.BIT28_13890"/>
<dbReference type="Pfam" id="PF00990">
    <property type="entry name" value="GGDEF"/>
    <property type="match status" value="1"/>
</dbReference>
<dbReference type="SMART" id="SM00267">
    <property type="entry name" value="GGDEF"/>
    <property type="match status" value="1"/>
</dbReference>
<dbReference type="RefSeq" id="WP_075765563.1">
    <property type="nucleotide sequence ID" value="NZ_MJIL01000083.1"/>
</dbReference>
<keyword evidence="4" id="KW-1003">Cell membrane</keyword>
<evidence type="ECO:0000256" key="5">
    <source>
        <dbReference type="ARBA" id="ARBA00022692"/>
    </source>
</evidence>
<feature type="transmembrane region" description="Helical" evidence="9">
    <location>
        <begin position="12"/>
        <end position="31"/>
    </location>
</feature>
<dbReference type="PROSITE" id="PS50887">
    <property type="entry name" value="GGDEF"/>
    <property type="match status" value="1"/>
</dbReference>
<dbReference type="NCBIfam" id="TIGR00254">
    <property type="entry name" value="GGDEF"/>
    <property type="match status" value="1"/>
</dbReference>
<evidence type="ECO:0000256" key="7">
    <source>
        <dbReference type="ARBA" id="ARBA00023136"/>
    </source>
</evidence>
<evidence type="ECO:0000256" key="1">
    <source>
        <dbReference type="ARBA" id="ARBA00001946"/>
    </source>
</evidence>
<comment type="caution">
    <text evidence="11">The sequence shown here is derived from an EMBL/GenBank/DDBJ whole genome shotgun (WGS) entry which is preliminary data.</text>
</comment>
<name>A0A1Q9GJ64_9GAMM</name>
<evidence type="ECO:0000256" key="6">
    <source>
        <dbReference type="ARBA" id="ARBA00022989"/>
    </source>
</evidence>
<feature type="domain" description="GGDEF" evidence="10">
    <location>
        <begin position="249"/>
        <end position="378"/>
    </location>
</feature>
<keyword evidence="12" id="KW-1185">Reference proteome</keyword>
<dbReference type="Gene3D" id="3.30.450.20">
    <property type="entry name" value="PAS domain"/>
    <property type="match status" value="1"/>
</dbReference>
<dbReference type="AlphaFoldDB" id="A0A1Q9GJ64"/>
<dbReference type="EC" id="2.7.7.65" evidence="3"/>
<reference evidence="11 12" key="1">
    <citation type="submission" date="2016-09" db="EMBL/GenBank/DDBJ databases">
        <title>Photobacterium proteolyticum sp. nov. a protease producing bacterium isolated from ocean sediments of Laizhou Bay.</title>
        <authorList>
            <person name="Li Y."/>
        </authorList>
    </citation>
    <scope>NUCLEOTIDE SEQUENCE [LARGE SCALE GENOMIC DNA]</scope>
    <source>
        <strain evidence="11 12">13-12</strain>
    </source>
</reference>
<comment type="cofactor">
    <cofactor evidence="1">
        <name>Mg(2+)</name>
        <dbReference type="ChEBI" id="CHEBI:18420"/>
    </cofactor>
</comment>
<dbReference type="InterPro" id="IPR050469">
    <property type="entry name" value="Diguanylate_Cyclase"/>
</dbReference>
<keyword evidence="5 9" id="KW-0812">Transmembrane</keyword>
<dbReference type="OrthoDB" id="5496380at2"/>